<evidence type="ECO:0000256" key="1">
    <source>
        <dbReference type="SAM" id="SignalP"/>
    </source>
</evidence>
<feature type="chain" id="PRO_5038685436" evidence="1">
    <location>
        <begin position="23"/>
        <end position="127"/>
    </location>
</feature>
<dbReference type="RefSeq" id="WP_099385249.1">
    <property type="nucleotide sequence ID" value="NZ_JANSWH010000069.1"/>
</dbReference>
<dbReference type="Proteomes" id="UP000224563">
    <property type="component" value="Unassembled WGS sequence"/>
</dbReference>
<protein>
    <submittedName>
        <fullName evidence="2">Uncharacterized protein</fullName>
    </submittedName>
</protein>
<dbReference type="EMBL" id="PDYG01000002">
    <property type="protein sequence ID" value="PHU38854.1"/>
    <property type="molecule type" value="Genomic_DNA"/>
</dbReference>
<reference evidence="2 3" key="2">
    <citation type="submission" date="2017-10" db="EMBL/GenBank/DDBJ databases">
        <authorList>
            <person name="Banno H."/>
            <person name="Chua N.-H."/>
        </authorList>
    </citation>
    <scope>NUCLEOTIDE SEQUENCE [LARGE SCALE GENOMIC DNA]</scope>
    <source>
        <strain evidence="2 3">JK623</strain>
    </source>
</reference>
<keyword evidence="1" id="KW-0732">Signal</keyword>
<name>A0A2G3E6I7_9FIRM</name>
<feature type="signal peptide" evidence="1">
    <location>
        <begin position="1"/>
        <end position="22"/>
    </location>
</feature>
<organism evidence="2 3">
    <name type="scientific">Agathobacter ruminis</name>
    <dbReference type="NCBI Taxonomy" id="1712665"/>
    <lineage>
        <taxon>Bacteria</taxon>
        <taxon>Bacillati</taxon>
        <taxon>Bacillota</taxon>
        <taxon>Clostridia</taxon>
        <taxon>Lachnospirales</taxon>
        <taxon>Lachnospiraceae</taxon>
        <taxon>Agathobacter</taxon>
    </lineage>
</organism>
<accession>A0A2G3E6I7</accession>
<proteinExistence type="predicted"/>
<comment type="caution">
    <text evidence="2">The sequence shown here is derived from an EMBL/GenBank/DDBJ whole genome shotgun (WGS) entry which is preliminary data.</text>
</comment>
<evidence type="ECO:0000313" key="2">
    <source>
        <dbReference type="EMBL" id="PHU38854.1"/>
    </source>
</evidence>
<gene>
    <name evidence="2" type="ORF">CSX02_00680</name>
</gene>
<sequence length="127" mass="14085">MVKKLVKLGVVFALSISFLCYNAVPTYAAYTTDTWNLRYVKGGLASDSIWQWSEDVTTNETSTVMTTTRVTDGAEVHLYCSSGIDAYADHSGIYVSAPAKKGRNIFAKVTFKKNGNRTNYPKGTFKY</sequence>
<dbReference type="AlphaFoldDB" id="A0A2G3E6I7"/>
<evidence type="ECO:0000313" key="3">
    <source>
        <dbReference type="Proteomes" id="UP000224563"/>
    </source>
</evidence>
<reference evidence="2 3" key="1">
    <citation type="submission" date="2017-10" db="EMBL/GenBank/DDBJ databases">
        <title>Resolving the taxonomy of Roseburia spp., Eubacterium rectale and Agathobacter spp. through phylogenomic analysis.</title>
        <authorList>
            <person name="Sheridan P.O."/>
            <person name="Walker A.W."/>
            <person name="Duncan S.H."/>
            <person name="Scott K.P."/>
            <person name="Toole P.W.O."/>
            <person name="Luis P."/>
            <person name="Flint H.J."/>
        </authorList>
    </citation>
    <scope>NUCLEOTIDE SEQUENCE [LARGE SCALE GENOMIC DNA]</scope>
    <source>
        <strain evidence="2 3">JK623</strain>
    </source>
</reference>
<keyword evidence="3" id="KW-1185">Reference proteome</keyword>